<accession>A0AB34K0N1</accession>
<evidence type="ECO:0000256" key="5">
    <source>
        <dbReference type="ARBA" id="ARBA00022801"/>
    </source>
</evidence>
<dbReference type="CDD" id="cd16030">
    <property type="entry name" value="iduronate-2-sulfatase"/>
    <property type="match status" value="1"/>
</dbReference>
<dbReference type="AlphaFoldDB" id="A0AB34K0N1"/>
<evidence type="ECO:0000256" key="3">
    <source>
        <dbReference type="ARBA" id="ARBA00022723"/>
    </source>
</evidence>
<comment type="similarity">
    <text evidence="2">Belongs to the sulfatase family.</text>
</comment>
<dbReference type="Pfam" id="PF00884">
    <property type="entry name" value="Sulfatase"/>
    <property type="match status" value="1"/>
</dbReference>
<sequence>MPLNVLMLMVDDLRPELGAYGSDWLRTPHIDQLAERSVLFTEAFAAVANCAPSRASILTGLRPRTHGVLDLKTHIRDVLPNVITLPQHFRNAGYLAVSYGKINHQFLDDALSWSPQSEFPDHHDYRGKRGRAWQRAGGFIRGFKYNQYHEADNVRKQEYFRSLRKQGSKMSPNRLLPPMERGTRVAASAYTDHLIASSAIAALRVLLKQRRPWFLAVGFIRPHLPFNAPEEFFTRVRRSSIPQPAPLRPPPSLSKLTARHLRCGDGELFDYNISRRGFLATSRKGRHLAHAYAACVSFVDMQVGRVLDVVRSELNHSLVVFLGDHGFKTGIYGGWGKHTLMREDTRVPLLVSAPGFLPKRVIAPVELIDLYPTLTELAGLASPSSHRLEGRSLVPLMRPLAPKWRIESAAAFSQWPLAVNGLPRCMGYSVRVHRWAFIQWTADDSRGHPTGEDVSACAQHFDLLALSHDSSGLRREVVVAAKHNRPELIQRLRALLSRTFQLPASLRIS</sequence>
<comment type="cofactor">
    <cofactor evidence="1">
        <name>Ca(2+)</name>
        <dbReference type="ChEBI" id="CHEBI:29108"/>
    </cofactor>
</comment>
<dbReference type="Proteomes" id="UP001515480">
    <property type="component" value="Unassembled WGS sequence"/>
</dbReference>
<dbReference type="GO" id="GO:0005737">
    <property type="term" value="C:cytoplasm"/>
    <property type="evidence" value="ECO:0007669"/>
    <property type="project" value="TreeGrafter"/>
</dbReference>
<dbReference type="EMBL" id="JBGBPQ010000003">
    <property type="protein sequence ID" value="KAL1526782.1"/>
    <property type="molecule type" value="Genomic_DNA"/>
</dbReference>
<dbReference type="InterPro" id="IPR035874">
    <property type="entry name" value="IDS"/>
</dbReference>
<reference evidence="8 9" key="1">
    <citation type="journal article" date="2024" name="Science">
        <title>Giant polyketide synthase enzymes in the biosynthesis of giant marine polyether toxins.</title>
        <authorList>
            <person name="Fallon T.R."/>
            <person name="Shende V.V."/>
            <person name="Wierzbicki I.H."/>
            <person name="Pendleton A.L."/>
            <person name="Watervoot N.F."/>
            <person name="Auber R.P."/>
            <person name="Gonzalez D.J."/>
            <person name="Wisecaver J.H."/>
            <person name="Moore B.S."/>
        </authorList>
    </citation>
    <scope>NUCLEOTIDE SEQUENCE [LARGE SCALE GENOMIC DNA]</scope>
    <source>
        <strain evidence="8 9">12B1</strain>
    </source>
</reference>
<dbReference type="InterPro" id="IPR017850">
    <property type="entry name" value="Alkaline_phosphatase_core_sf"/>
</dbReference>
<proteinExistence type="inferred from homology"/>
<evidence type="ECO:0000313" key="9">
    <source>
        <dbReference type="Proteomes" id="UP001515480"/>
    </source>
</evidence>
<evidence type="ECO:0000313" key="8">
    <source>
        <dbReference type="EMBL" id="KAL1526782.1"/>
    </source>
</evidence>
<keyword evidence="3" id="KW-0479">Metal-binding</keyword>
<keyword evidence="5" id="KW-0378">Hydrolase</keyword>
<organism evidence="8 9">
    <name type="scientific">Prymnesium parvum</name>
    <name type="common">Toxic golden alga</name>
    <dbReference type="NCBI Taxonomy" id="97485"/>
    <lineage>
        <taxon>Eukaryota</taxon>
        <taxon>Haptista</taxon>
        <taxon>Haptophyta</taxon>
        <taxon>Prymnesiophyceae</taxon>
        <taxon>Prymnesiales</taxon>
        <taxon>Prymnesiaceae</taxon>
        <taxon>Prymnesium</taxon>
    </lineage>
</organism>
<dbReference type="Gene3D" id="3.40.720.10">
    <property type="entry name" value="Alkaline Phosphatase, subunit A"/>
    <property type="match status" value="1"/>
</dbReference>
<keyword evidence="9" id="KW-1185">Reference proteome</keyword>
<evidence type="ECO:0000256" key="1">
    <source>
        <dbReference type="ARBA" id="ARBA00001913"/>
    </source>
</evidence>
<dbReference type="GO" id="GO:0046872">
    <property type="term" value="F:metal ion binding"/>
    <property type="evidence" value="ECO:0007669"/>
    <property type="project" value="UniProtKB-KW"/>
</dbReference>
<evidence type="ECO:0000256" key="2">
    <source>
        <dbReference type="ARBA" id="ARBA00008779"/>
    </source>
</evidence>
<dbReference type="PANTHER" id="PTHR45953">
    <property type="entry name" value="IDURONATE 2-SULFATASE"/>
    <property type="match status" value="1"/>
</dbReference>
<feature type="domain" description="Sulfatase N-terminal" evidence="7">
    <location>
        <begin position="4"/>
        <end position="379"/>
    </location>
</feature>
<keyword evidence="4" id="KW-0732">Signal</keyword>
<gene>
    <name evidence="8" type="ORF">AB1Y20_015478</name>
</gene>
<name>A0AB34K0N1_PRYPA</name>
<keyword evidence="6" id="KW-0106">Calcium</keyword>
<dbReference type="GO" id="GO:0004423">
    <property type="term" value="F:iduronate-2-sulfatase activity"/>
    <property type="evidence" value="ECO:0007669"/>
    <property type="project" value="InterPro"/>
</dbReference>
<dbReference type="InterPro" id="IPR000917">
    <property type="entry name" value="Sulfatase_N"/>
</dbReference>
<dbReference type="SUPFAM" id="SSF53649">
    <property type="entry name" value="Alkaline phosphatase-like"/>
    <property type="match status" value="1"/>
</dbReference>
<evidence type="ECO:0000256" key="4">
    <source>
        <dbReference type="ARBA" id="ARBA00022729"/>
    </source>
</evidence>
<comment type="caution">
    <text evidence="8">The sequence shown here is derived from an EMBL/GenBank/DDBJ whole genome shotgun (WGS) entry which is preliminary data.</text>
</comment>
<dbReference type="PANTHER" id="PTHR45953:SF1">
    <property type="entry name" value="IDURONATE 2-SULFATASE"/>
    <property type="match status" value="1"/>
</dbReference>
<evidence type="ECO:0000259" key="7">
    <source>
        <dbReference type="Pfam" id="PF00884"/>
    </source>
</evidence>
<protein>
    <recommendedName>
        <fullName evidence="7">Sulfatase N-terminal domain-containing protein</fullName>
    </recommendedName>
</protein>
<evidence type="ECO:0000256" key="6">
    <source>
        <dbReference type="ARBA" id="ARBA00022837"/>
    </source>
</evidence>